<gene>
    <name evidence="2" type="ORF">FEF09_09560</name>
</gene>
<proteinExistence type="predicted"/>
<keyword evidence="3" id="KW-1185">Reference proteome</keyword>
<protein>
    <submittedName>
        <fullName evidence="2">Uncharacterized protein</fullName>
    </submittedName>
</protein>
<dbReference type="AlphaFoldDB" id="A0A5C6LVX5"/>
<evidence type="ECO:0000256" key="1">
    <source>
        <dbReference type="SAM" id="Phobius"/>
    </source>
</evidence>
<dbReference type="Proteomes" id="UP000318815">
    <property type="component" value="Unassembled WGS sequence"/>
</dbReference>
<organism evidence="2 3">
    <name type="scientific">Chitinophaga pinensis</name>
    <dbReference type="NCBI Taxonomy" id="79329"/>
    <lineage>
        <taxon>Bacteria</taxon>
        <taxon>Pseudomonadati</taxon>
        <taxon>Bacteroidota</taxon>
        <taxon>Chitinophagia</taxon>
        <taxon>Chitinophagales</taxon>
        <taxon>Chitinophagaceae</taxon>
        <taxon>Chitinophaga</taxon>
    </lineage>
</organism>
<evidence type="ECO:0000313" key="2">
    <source>
        <dbReference type="EMBL" id="TWW00738.1"/>
    </source>
</evidence>
<keyword evidence="1" id="KW-1133">Transmembrane helix</keyword>
<comment type="caution">
    <text evidence="2">The sequence shown here is derived from an EMBL/GenBank/DDBJ whole genome shotgun (WGS) entry which is preliminary data.</text>
</comment>
<keyword evidence="1" id="KW-0812">Transmembrane</keyword>
<name>A0A5C6LVX5_9BACT</name>
<feature type="transmembrane region" description="Helical" evidence="1">
    <location>
        <begin position="12"/>
        <end position="29"/>
    </location>
</feature>
<dbReference type="EMBL" id="VOHS01000007">
    <property type="protein sequence ID" value="TWW00738.1"/>
    <property type="molecule type" value="Genomic_DNA"/>
</dbReference>
<sequence>MNTYTFSRKNIIIAICVVCITPLMVLTAIKISSFLEKAREAEIMQQIRNSNTRTKCRALYQSADPGERRAGVEYFVGGRQYNKEQIISPDFSIDRDAFIYEVLYDSKKPQNSWVNFDKPLMTNRDSIRTGATIETVTDSTITFSYEFLSDTLYCTKALPKGKTVKKGDIYAIEYEFNHPKQVNLELE</sequence>
<keyword evidence="1" id="KW-0472">Membrane</keyword>
<evidence type="ECO:0000313" key="3">
    <source>
        <dbReference type="Proteomes" id="UP000318815"/>
    </source>
</evidence>
<accession>A0A5C6LVX5</accession>
<dbReference type="RefSeq" id="WP_146304899.1">
    <property type="nucleotide sequence ID" value="NZ_VOHS01000007.1"/>
</dbReference>
<reference evidence="2 3" key="1">
    <citation type="submission" date="2019-08" db="EMBL/GenBank/DDBJ databases">
        <title>Whole genome sequencing of chitin degrading bacteria Chitinophaga pinensis YS16.</title>
        <authorList>
            <person name="Singh R.P."/>
            <person name="Manchanda G."/>
            <person name="Maurya I.K."/>
            <person name="Joshi N.K."/>
            <person name="Srivastava A.K."/>
        </authorList>
    </citation>
    <scope>NUCLEOTIDE SEQUENCE [LARGE SCALE GENOMIC DNA]</scope>
    <source>
        <strain evidence="2 3">YS-16</strain>
    </source>
</reference>